<gene>
    <name evidence="3" type="ORF">BDW59DRAFT_179773</name>
</gene>
<dbReference type="PANTHER" id="PTHR28019:SF3">
    <property type="entry name" value="INTEGRAL MEMBRANE PROTEIN (AFU_ORTHOLOGUE AFUA_6G07470)"/>
    <property type="match status" value="1"/>
</dbReference>
<feature type="transmembrane region" description="Helical" evidence="1">
    <location>
        <begin position="133"/>
        <end position="161"/>
    </location>
</feature>
<evidence type="ECO:0000256" key="2">
    <source>
        <dbReference type="SAM" id="SignalP"/>
    </source>
</evidence>
<feature type="chain" id="PRO_5046263733" evidence="2">
    <location>
        <begin position="22"/>
        <end position="240"/>
    </location>
</feature>
<keyword evidence="1" id="KW-1133">Transmembrane helix</keyword>
<name>A0ABR4IDI6_9EURO</name>
<accession>A0ABR4IDI6</accession>
<keyword evidence="1" id="KW-0812">Transmembrane</keyword>
<keyword evidence="2" id="KW-0732">Signal</keyword>
<comment type="caution">
    <text evidence="3">The sequence shown here is derived from an EMBL/GenBank/DDBJ whole genome shotgun (WGS) entry which is preliminary data.</text>
</comment>
<reference evidence="3 4" key="1">
    <citation type="submission" date="2024-07" db="EMBL/GenBank/DDBJ databases">
        <title>Section-level genome sequencing and comparative genomics of Aspergillus sections Usti and Cavernicolus.</title>
        <authorList>
            <consortium name="Lawrence Berkeley National Laboratory"/>
            <person name="Nybo J.L."/>
            <person name="Vesth T.C."/>
            <person name="Theobald S."/>
            <person name="Frisvad J.C."/>
            <person name="Larsen T.O."/>
            <person name="Kjaerboelling I."/>
            <person name="Rothschild-Mancinelli K."/>
            <person name="Lyhne E.K."/>
            <person name="Kogle M.E."/>
            <person name="Barry K."/>
            <person name="Clum A."/>
            <person name="Na H."/>
            <person name="Ledsgaard L."/>
            <person name="Lin J."/>
            <person name="Lipzen A."/>
            <person name="Kuo A."/>
            <person name="Riley R."/>
            <person name="Mondo S."/>
            <person name="LaButti K."/>
            <person name="Haridas S."/>
            <person name="Pangalinan J."/>
            <person name="Salamov A.A."/>
            <person name="Simmons B.A."/>
            <person name="Magnuson J.K."/>
            <person name="Chen J."/>
            <person name="Drula E."/>
            <person name="Henrissat B."/>
            <person name="Wiebenga A."/>
            <person name="Lubbers R.J."/>
            <person name="Gomes A.C."/>
            <person name="Makela M.R."/>
            <person name="Stajich J."/>
            <person name="Grigoriev I.V."/>
            <person name="Mortensen U.H."/>
            <person name="De vries R.P."/>
            <person name="Baker S.E."/>
            <person name="Andersen M.R."/>
        </authorList>
    </citation>
    <scope>NUCLEOTIDE SEQUENCE [LARGE SCALE GENOMIC DNA]</scope>
    <source>
        <strain evidence="3 4">CBS 600.67</strain>
    </source>
</reference>
<dbReference type="PROSITE" id="PS51257">
    <property type="entry name" value="PROKAR_LIPOPROTEIN"/>
    <property type="match status" value="1"/>
</dbReference>
<feature type="signal peptide" evidence="2">
    <location>
        <begin position="1"/>
        <end position="21"/>
    </location>
</feature>
<dbReference type="EMBL" id="JBFXLS010000034">
    <property type="protein sequence ID" value="KAL2825800.1"/>
    <property type="molecule type" value="Genomic_DNA"/>
</dbReference>
<dbReference type="PANTHER" id="PTHR28019">
    <property type="entry name" value="CELL MEMBRANE PROTEIN YLR413W-RELATED"/>
    <property type="match status" value="1"/>
</dbReference>
<dbReference type="Proteomes" id="UP001610335">
    <property type="component" value="Unassembled WGS sequence"/>
</dbReference>
<keyword evidence="1" id="KW-0472">Membrane</keyword>
<evidence type="ECO:0000313" key="3">
    <source>
        <dbReference type="EMBL" id="KAL2825800.1"/>
    </source>
</evidence>
<feature type="transmembrane region" description="Helical" evidence="1">
    <location>
        <begin position="167"/>
        <end position="191"/>
    </location>
</feature>
<dbReference type="InterPro" id="IPR009571">
    <property type="entry name" value="SUR7/Rim9-like_fungi"/>
</dbReference>
<evidence type="ECO:0000256" key="1">
    <source>
        <dbReference type="SAM" id="Phobius"/>
    </source>
</evidence>
<protein>
    <submittedName>
        <fullName evidence="3">Actin cortical patch SUR7/pH-response regulator pali</fullName>
    </submittedName>
</protein>
<dbReference type="InterPro" id="IPR052413">
    <property type="entry name" value="SUR7_domain"/>
</dbReference>
<organism evidence="3 4">
    <name type="scientific">Aspergillus cavernicola</name>
    <dbReference type="NCBI Taxonomy" id="176166"/>
    <lineage>
        <taxon>Eukaryota</taxon>
        <taxon>Fungi</taxon>
        <taxon>Dikarya</taxon>
        <taxon>Ascomycota</taxon>
        <taxon>Pezizomycotina</taxon>
        <taxon>Eurotiomycetes</taxon>
        <taxon>Eurotiomycetidae</taxon>
        <taxon>Eurotiales</taxon>
        <taxon>Aspergillaceae</taxon>
        <taxon>Aspergillus</taxon>
        <taxon>Aspergillus subgen. Nidulantes</taxon>
    </lineage>
</organism>
<feature type="transmembrane region" description="Helical" evidence="1">
    <location>
        <begin position="212"/>
        <end position="232"/>
    </location>
</feature>
<keyword evidence="4" id="KW-1185">Reference proteome</keyword>
<dbReference type="Pfam" id="PF06687">
    <property type="entry name" value="SUR7"/>
    <property type="match status" value="1"/>
</dbReference>
<proteinExistence type="predicted"/>
<sequence length="240" mass="26199">MVPFLKFVLLVLSTAVLICLAVVFSACTSTSSPQDLFFMEVKLTGFLKIDYLNLVRFFDLPGGSVVNSITGLAENDLSDQLHSLLLEYYAVGLWSYCEGKQDAQAFSNCLGPSAAFFFDLLELLSILKGYCCVLYWIMAAYIIMFIAVFITVFTGLVRFLLAKLVTIISSVVSSILIIGASVMVTIMYQLLTRGINSTLEQAGISASLGPRVLAASWLAVAFSVGSSLFWIVERCCCCCL</sequence>
<evidence type="ECO:0000313" key="4">
    <source>
        <dbReference type="Proteomes" id="UP001610335"/>
    </source>
</evidence>